<protein>
    <submittedName>
        <fullName evidence="1">Uncharacterized protein</fullName>
    </submittedName>
</protein>
<sequence>MSALNWIARWPFGSLSVLDADVQPPRPEHSAILCWAINAVQKAVRLSLAHRGVLIHLVLRSNNTYGKLIYDTVKPTWAAFEKREGDDSWHPRRLRKDDRSPAVKKREDEILKLVETVSPRLFEEAQLGTSSTGSQLWAEIGSDSTGDSGDPQVKLIGDLFRKLLARDLPFLSDHDFADLPRIDISAILGYHLRRDYMADNVLPVLASPNGTTELAHLIFKTVNVPNDVRDWTKGSSLISSVGKNLFWGELKILSTLPPHPNVMPAPLALVTIRTHERSSGDSLFPEGSKDSSNTKLVGWLHHHHRRWLYDKSPWASRSEAVAYKLRYAYELCCGVQHLAHHGFYHPDLGMPNTLFAGTPPNDRLIVMDFEPFEAFHNRDGPQAPEVVGHWNAGINEKGQLLYTRSKGEPTDRGDTILDDWKEMPEALERLMVFTVGSVLGNLLDIRLVFSWSLDILDRDLQLPQAPEVGADPSRDTWEALIPAPVRELAQRCSAFDPRERPLLQEMVAVLQQYGRADTGSSSSSGGTTAQE</sequence>
<dbReference type="GO" id="GO:0005524">
    <property type="term" value="F:ATP binding"/>
    <property type="evidence" value="ECO:0007669"/>
    <property type="project" value="InterPro"/>
</dbReference>
<dbReference type="PROSITE" id="PS50011">
    <property type="entry name" value="PROTEIN_KINASE_DOM"/>
    <property type="match status" value="1"/>
</dbReference>
<comment type="caution">
    <text evidence="1">The sequence shown here is derived from an EMBL/GenBank/DDBJ whole genome shotgun (WGS) entry which is preliminary data.</text>
</comment>
<evidence type="ECO:0000313" key="1">
    <source>
        <dbReference type="EMBL" id="KAE8241594.1"/>
    </source>
</evidence>
<dbReference type="InterPro" id="IPR011009">
    <property type="entry name" value="Kinase-like_dom_sf"/>
</dbReference>
<dbReference type="SUPFAM" id="SSF56112">
    <property type="entry name" value="Protein kinase-like (PK-like)"/>
    <property type="match status" value="1"/>
</dbReference>
<accession>A0A177TAT9</accession>
<evidence type="ECO:0000313" key="2">
    <source>
        <dbReference type="Proteomes" id="UP000077521"/>
    </source>
</evidence>
<proteinExistence type="predicted"/>
<dbReference type="EMBL" id="LWDF02000885">
    <property type="protein sequence ID" value="KAE8241594.1"/>
    <property type="molecule type" value="Genomic_DNA"/>
</dbReference>
<dbReference type="InterPro" id="IPR000719">
    <property type="entry name" value="Prot_kinase_dom"/>
</dbReference>
<name>A0A177TAT9_9BASI</name>
<dbReference type="Proteomes" id="UP000077521">
    <property type="component" value="Unassembled WGS sequence"/>
</dbReference>
<reference evidence="1" key="2">
    <citation type="journal article" date="2019" name="IMA Fungus">
        <title>Genome sequencing and comparison of five Tilletia species to identify candidate genes for the detection of regulated species infecting wheat.</title>
        <authorList>
            <person name="Nguyen H.D.T."/>
            <person name="Sultana T."/>
            <person name="Kesanakurti P."/>
            <person name="Hambleton S."/>
        </authorList>
    </citation>
    <scope>NUCLEOTIDE SEQUENCE</scope>
    <source>
        <strain evidence="1">DAOMC 236416</strain>
    </source>
</reference>
<dbReference type="GO" id="GO:0004672">
    <property type="term" value="F:protein kinase activity"/>
    <property type="evidence" value="ECO:0007669"/>
    <property type="project" value="InterPro"/>
</dbReference>
<keyword evidence="2" id="KW-1185">Reference proteome</keyword>
<gene>
    <name evidence="1" type="ORF">A4X13_0g7345</name>
</gene>
<dbReference type="AlphaFoldDB" id="A0A177TAT9"/>
<dbReference type="Gene3D" id="1.10.510.10">
    <property type="entry name" value="Transferase(Phosphotransferase) domain 1"/>
    <property type="match status" value="1"/>
</dbReference>
<reference evidence="1" key="1">
    <citation type="submission" date="2016-04" db="EMBL/GenBank/DDBJ databases">
        <authorList>
            <person name="Nguyen H.D."/>
            <person name="Samba Siva P."/>
            <person name="Cullis J."/>
            <person name="Levesque C.A."/>
            <person name="Hambleton S."/>
        </authorList>
    </citation>
    <scope>NUCLEOTIDE SEQUENCE</scope>
    <source>
        <strain evidence="1">DAOMC 236416</strain>
    </source>
</reference>
<organism evidence="1 2">
    <name type="scientific">Tilletia indica</name>
    <dbReference type="NCBI Taxonomy" id="43049"/>
    <lineage>
        <taxon>Eukaryota</taxon>
        <taxon>Fungi</taxon>
        <taxon>Dikarya</taxon>
        <taxon>Basidiomycota</taxon>
        <taxon>Ustilaginomycotina</taxon>
        <taxon>Exobasidiomycetes</taxon>
        <taxon>Tilletiales</taxon>
        <taxon>Tilletiaceae</taxon>
        <taxon>Tilletia</taxon>
    </lineage>
</organism>